<evidence type="ECO:0000313" key="1">
    <source>
        <dbReference type="EMBL" id="TFK06204.1"/>
    </source>
</evidence>
<keyword evidence="2" id="KW-1185">Reference proteome</keyword>
<gene>
    <name evidence="1" type="ORF">DR999_PMT11050</name>
</gene>
<evidence type="ECO:0000313" key="2">
    <source>
        <dbReference type="Proteomes" id="UP000297703"/>
    </source>
</evidence>
<comment type="caution">
    <text evidence="1">The sequence shown here is derived from an EMBL/GenBank/DDBJ whole genome shotgun (WGS) entry which is preliminary data.</text>
</comment>
<reference evidence="1 2" key="1">
    <citation type="submission" date="2019-04" db="EMBL/GenBank/DDBJ databases">
        <title>Draft genome of the big-headed turtle Platysternon megacephalum.</title>
        <authorList>
            <person name="Gong S."/>
        </authorList>
    </citation>
    <scope>NUCLEOTIDE SEQUENCE [LARGE SCALE GENOMIC DNA]</scope>
    <source>
        <strain evidence="1">DO16091913</strain>
        <tissue evidence="1">Muscle</tissue>
    </source>
</reference>
<organism evidence="1 2">
    <name type="scientific">Platysternon megacephalum</name>
    <name type="common">big-headed turtle</name>
    <dbReference type="NCBI Taxonomy" id="55544"/>
    <lineage>
        <taxon>Eukaryota</taxon>
        <taxon>Metazoa</taxon>
        <taxon>Chordata</taxon>
        <taxon>Craniata</taxon>
        <taxon>Vertebrata</taxon>
        <taxon>Euteleostomi</taxon>
        <taxon>Archelosauria</taxon>
        <taxon>Testudinata</taxon>
        <taxon>Testudines</taxon>
        <taxon>Cryptodira</taxon>
        <taxon>Durocryptodira</taxon>
        <taxon>Testudinoidea</taxon>
        <taxon>Platysternidae</taxon>
        <taxon>Platysternon</taxon>
    </lineage>
</organism>
<protein>
    <submittedName>
        <fullName evidence="1">Hermansky-Pudlak syndrome 3 protein</fullName>
    </submittedName>
</protein>
<dbReference type="EMBL" id="QXTE01000099">
    <property type="protein sequence ID" value="TFK06204.1"/>
    <property type="molecule type" value="Genomic_DNA"/>
</dbReference>
<proteinExistence type="predicted"/>
<reference evidence="1 2" key="2">
    <citation type="submission" date="2019-04" db="EMBL/GenBank/DDBJ databases">
        <title>The genome sequence of big-headed turtle.</title>
        <authorList>
            <person name="Gong S."/>
        </authorList>
    </citation>
    <scope>NUCLEOTIDE SEQUENCE [LARGE SCALE GENOMIC DNA]</scope>
    <source>
        <strain evidence="1">DO16091913</strain>
        <tissue evidence="1">Muscle</tissue>
    </source>
</reference>
<dbReference type="Proteomes" id="UP000297703">
    <property type="component" value="Unassembled WGS sequence"/>
</dbReference>
<sequence length="105" mass="11959">MQFLSIHRSTLLSVPAVRTVCPVADSQILHFLPATVKEIKLQETFTITAVNKRVAKVCHVPSLHSQRIGELMYKVISVAQRPMLTTYQYYLEKFTECGAFTVYLL</sequence>
<accession>A0A4D9EJ95</accession>
<dbReference type="AlphaFoldDB" id="A0A4D9EJ95"/>
<name>A0A4D9EJ95_9SAUR</name>